<keyword evidence="2" id="KW-1185">Reference proteome</keyword>
<sequence>MAPYPFTVRRDIVIACIAIHNYLRRTIVTDDFFEQFDGDYVMHQTPNVTANLPFIGGGAQARADQTFMINLQDQIANELNNYEPLPIESSAQLHLQARSYTTTGFGLHVWVREMQRAARQQWKVVEENVKGIVVPNVDQCSLGVVTY</sequence>
<dbReference type="Proteomes" id="UP001314170">
    <property type="component" value="Unassembled WGS sequence"/>
</dbReference>
<name>A0AAV1R3N8_9ROSI</name>
<accession>A0AAV1R3N8</accession>
<protein>
    <submittedName>
        <fullName evidence="1">Uncharacterized protein</fullName>
    </submittedName>
</protein>
<dbReference type="EMBL" id="CAWUPB010000851">
    <property type="protein sequence ID" value="CAK7327434.1"/>
    <property type="molecule type" value="Genomic_DNA"/>
</dbReference>
<dbReference type="AlphaFoldDB" id="A0AAV1R3N8"/>
<proteinExistence type="predicted"/>
<evidence type="ECO:0000313" key="1">
    <source>
        <dbReference type="EMBL" id="CAK7327434.1"/>
    </source>
</evidence>
<reference evidence="1 2" key="1">
    <citation type="submission" date="2024-01" db="EMBL/GenBank/DDBJ databases">
        <authorList>
            <person name="Waweru B."/>
        </authorList>
    </citation>
    <scope>NUCLEOTIDE SEQUENCE [LARGE SCALE GENOMIC DNA]</scope>
</reference>
<evidence type="ECO:0000313" key="2">
    <source>
        <dbReference type="Proteomes" id="UP001314170"/>
    </source>
</evidence>
<gene>
    <name evidence="1" type="ORF">DCAF_LOCUS5146</name>
</gene>
<comment type="caution">
    <text evidence="1">The sequence shown here is derived from an EMBL/GenBank/DDBJ whole genome shotgun (WGS) entry which is preliminary data.</text>
</comment>
<feature type="non-terminal residue" evidence="1">
    <location>
        <position position="147"/>
    </location>
</feature>
<organism evidence="1 2">
    <name type="scientific">Dovyalis caffra</name>
    <dbReference type="NCBI Taxonomy" id="77055"/>
    <lineage>
        <taxon>Eukaryota</taxon>
        <taxon>Viridiplantae</taxon>
        <taxon>Streptophyta</taxon>
        <taxon>Embryophyta</taxon>
        <taxon>Tracheophyta</taxon>
        <taxon>Spermatophyta</taxon>
        <taxon>Magnoliopsida</taxon>
        <taxon>eudicotyledons</taxon>
        <taxon>Gunneridae</taxon>
        <taxon>Pentapetalae</taxon>
        <taxon>rosids</taxon>
        <taxon>fabids</taxon>
        <taxon>Malpighiales</taxon>
        <taxon>Salicaceae</taxon>
        <taxon>Flacourtieae</taxon>
        <taxon>Dovyalis</taxon>
    </lineage>
</organism>